<keyword evidence="3" id="KW-0440">LIM domain</keyword>
<protein>
    <recommendedName>
        <fullName evidence="5">PDZ domain-containing protein</fullName>
    </recommendedName>
</protein>
<dbReference type="GO" id="GO:0030018">
    <property type="term" value="C:Z disc"/>
    <property type="evidence" value="ECO:0007669"/>
    <property type="project" value="TreeGrafter"/>
</dbReference>
<dbReference type="CDD" id="cd23068">
    <property type="entry name" value="PDZ_ZASP52-like"/>
    <property type="match status" value="1"/>
</dbReference>
<feature type="region of interest" description="Disordered" evidence="4">
    <location>
        <begin position="508"/>
        <end position="590"/>
    </location>
</feature>
<keyword evidence="7" id="KW-1185">Reference proteome</keyword>
<organism evidence="6 7">
    <name type="scientific">Aphis glycines</name>
    <name type="common">Soybean aphid</name>
    <dbReference type="NCBI Taxonomy" id="307491"/>
    <lineage>
        <taxon>Eukaryota</taxon>
        <taxon>Metazoa</taxon>
        <taxon>Ecdysozoa</taxon>
        <taxon>Arthropoda</taxon>
        <taxon>Hexapoda</taxon>
        <taxon>Insecta</taxon>
        <taxon>Pterygota</taxon>
        <taxon>Neoptera</taxon>
        <taxon>Paraneoptera</taxon>
        <taxon>Hemiptera</taxon>
        <taxon>Sternorrhyncha</taxon>
        <taxon>Aphidomorpha</taxon>
        <taxon>Aphidoidea</taxon>
        <taxon>Aphididae</taxon>
        <taxon>Aphidini</taxon>
        <taxon>Aphis</taxon>
        <taxon>Aphis</taxon>
    </lineage>
</organism>
<reference evidence="6 7" key="1">
    <citation type="submission" date="2019-08" db="EMBL/GenBank/DDBJ databases">
        <title>The genome of the soybean aphid Biotype 1, its phylome, world population structure and adaptation to the North American continent.</title>
        <authorList>
            <person name="Giordano R."/>
            <person name="Donthu R.K."/>
            <person name="Hernandez A.G."/>
            <person name="Wright C.L."/>
            <person name="Zimin A.V."/>
        </authorList>
    </citation>
    <scope>NUCLEOTIDE SEQUENCE [LARGE SCALE GENOMIC DNA]</scope>
    <source>
        <tissue evidence="6">Whole aphids</tissue>
    </source>
</reference>
<dbReference type="GO" id="GO:0005912">
    <property type="term" value="C:adherens junction"/>
    <property type="evidence" value="ECO:0007669"/>
    <property type="project" value="TreeGrafter"/>
</dbReference>
<evidence type="ECO:0000256" key="2">
    <source>
        <dbReference type="ARBA" id="ARBA00022490"/>
    </source>
</evidence>
<dbReference type="PROSITE" id="PS50106">
    <property type="entry name" value="PDZ"/>
    <property type="match status" value="1"/>
</dbReference>
<feature type="domain" description="PDZ" evidence="5">
    <location>
        <begin position="131"/>
        <end position="213"/>
    </location>
</feature>
<feature type="compositionally biased region" description="Acidic residues" evidence="4">
    <location>
        <begin position="541"/>
        <end position="576"/>
    </location>
</feature>
<proteinExistence type="predicted"/>
<comment type="subcellular location">
    <subcellularLocation>
        <location evidence="1">Cytoplasm</location>
    </subcellularLocation>
</comment>
<dbReference type="InterPro" id="IPR036034">
    <property type="entry name" value="PDZ_sf"/>
</dbReference>
<dbReference type="Gene3D" id="2.30.42.10">
    <property type="match status" value="1"/>
</dbReference>
<evidence type="ECO:0000313" key="6">
    <source>
        <dbReference type="EMBL" id="KAE9541655.1"/>
    </source>
</evidence>
<comment type="caution">
    <text evidence="6">The sequence shown here is derived from an EMBL/GenBank/DDBJ whole genome shotgun (WGS) entry which is preliminary data.</text>
</comment>
<evidence type="ECO:0000256" key="4">
    <source>
        <dbReference type="SAM" id="MobiDB-lite"/>
    </source>
</evidence>
<dbReference type="OrthoDB" id="44841at2759"/>
<dbReference type="EMBL" id="VYZN01000012">
    <property type="protein sequence ID" value="KAE9541655.1"/>
    <property type="molecule type" value="Genomic_DNA"/>
</dbReference>
<dbReference type="InterPro" id="IPR050604">
    <property type="entry name" value="PDZ-LIM_domain"/>
</dbReference>
<dbReference type="AlphaFoldDB" id="A0A6G0TZ75"/>
<dbReference type="PANTHER" id="PTHR24214">
    <property type="entry name" value="PDZ AND LIM DOMAIN PROTEIN ZASP"/>
    <property type="match status" value="1"/>
</dbReference>
<evidence type="ECO:0000313" key="7">
    <source>
        <dbReference type="Proteomes" id="UP000475862"/>
    </source>
</evidence>
<accession>A0A6G0TZ75</accession>
<dbReference type="GO" id="GO:0031941">
    <property type="term" value="C:filamentous actin"/>
    <property type="evidence" value="ECO:0007669"/>
    <property type="project" value="TreeGrafter"/>
</dbReference>
<gene>
    <name evidence="6" type="ORF">AGLY_003646</name>
</gene>
<evidence type="ECO:0000256" key="1">
    <source>
        <dbReference type="ARBA" id="ARBA00004496"/>
    </source>
</evidence>
<dbReference type="GO" id="GO:0051371">
    <property type="term" value="F:muscle alpha-actinin binding"/>
    <property type="evidence" value="ECO:0007669"/>
    <property type="project" value="TreeGrafter"/>
</dbReference>
<dbReference type="FunFam" id="2.30.42.10:FF:000055">
    <property type="entry name" value="PDZ and LIM domain protein 3"/>
    <property type="match status" value="1"/>
</dbReference>
<dbReference type="SUPFAM" id="SSF50156">
    <property type="entry name" value="PDZ domain-like"/>
    <property type="match status" value="1"/>
</dbReference>
<dbReference type="Pfam" id="PF00595">
    <property type="entry name" value="PDZ"/>
    <property type="match status" value="1"/>
</dbReference>
<dbReference type="GO" id="GO:0061061">
    <property type="term" value="P:muscle structure development"/>
    <property type="evidence" value="ECO:0007669"/>
    <property type="project" value="TreeGrafter"/>
</dbReference>
<dbReference type="GO" id="GO:0001725">
    <property type="term" value="C:stress fiber"/>
    <property type="evidence" value="ECO:0007669"/>
    <property type="project" value="TreeGrafter"/>
</dbReference>
<keyword evidence="3" id="KW-0862">Zinc</keyword>
<dbReference type="PANTHER" id="PTHR24214:SF38">
    <property type="entry name" value="PDZ AND LIM DOMAIN PROTEIN ZASP-RELATED"/>
    <property type="match status" value="1"/>
</dbReference>
<dbReference type="SMART" id="SM00228">
    <property type="entry name" value="PDZ"/>
    <property type="match status" value="1"/>
</dbReference>
<keyword evidence="2" id="KW-0963">Cytoplasm</keyword>
<evidence type="ECO:0000259" key="5">
    <source>
        <dbReference type="PROSITE" id="PS50106"/>
    </source>
</evidence>
<dbReference type="Pfam" id="PF22873">
    <property type="entry name" value="OAF_C"/>
    <property type="match status" value="1"/>
</dbReference>
<dbReference type="InterPro" id="IPR001478">
    <property type="entry name" value="PDZ"/>
</dbReference>
<dbReference type="GO" id="GO:0003779">
    <property type="term" value="F:actin binding"/>
    <property type="evidence" value="ECO:0007669"/>
    <property type="project" value="TreeGrafter"/>
</dbReference>
<name>A0A6G0TZ75_APHGL</name>
<sequence length="710" mass="80720">MKIKLKDSIFISQHVGSLCSEALDTTFTSKVDIDKWATVPDMYLGNLLQAVEYINYKAPNSNLKLCRDTGKVWSHCLCSMKVSIPWYPCALKFCKDHIGKKSTAVDSYRCGIQTCDKFLKLNSYKNKMCEEIELHRYDDTPWGFRLTGGHDFGIPLTVVRVTGGSLAEEAGMCVGDMIIEINGDNTAQITHSEAQQCILEAGNTITLSILRGSPVPAVTPTRGLHTPSVIDRATSSIGTVSESYESAHEMTEEEIAEKLLESAEVIENNGKNVIGVNFKRFVPKCDFIKNSLVFQTLQEEQIFDQKSEQEQLKKCPTKRFSTFLTPPNRPKIRPPEKKKPEEVKKIEVEVNESENQLVDENKSKSCEQVCTNCKCKLSDIEDCIVSTDTITEIEKYDSDHNAEDHEESLDKKIEIEIEGEEEPQCKIDQEKIENINANEDLIENTEETYELEINKVNKEPENTFEKSILNIQNQLSAIRELPLQIQNHISLLEKQLSDILSHKIQSTEISENSQIKNIDNEEEQKESLIEQENVDDRSQETYDDEVFEPVDETYEDVQELESNEISEDNSDEEAEDKEPSGRPMYPLTPLPRPIVLPGGRKWRCPKDAYNEKFIAETLISQAEVLVGSTLGVNFRKYEPPKFDLSNSAVYKLVHNIEKKNTGGIENRPEVVAAEEDFYYHKPIDARQFYLATLPQPTTVPDFETDNQYGH</sequence>
<dbReference type="Proteomes" id="UP000475862">
    <property type="component" value="Unassembled WGS sequence"/>
</dbReference>
<feature type="compositionally biased region" description="Polar residues" evidence="4">
    <location>
        <begin position="508"/>
        <end position="517"/>
    </location>
</feature>
<dbReference type="InterPro" id="IPR053897">
    <property type="entry name" value="Oaf_C"/>
</dbReference>
<dbReference type="GO" id="GO:0030036">
    <property type="term" value="P:actin cytoskeleton organization"/>
    <property type="evidence" value="ECO:0007669"/>
    <property type="project" value="TreeGrafter"/>
</dbReference>
<keyword evidence="3" id="KW-0479">Metal-binding</keyword>
<evidence type="ECO:0000256" key="3">
    <source>
        <dbReference type="ARBA" id="ARBA00023038"/>
    </source>
</evidence>